<gene>
    <name evidence="1" type="ORF">FIV41_27820</name>
</gene>
<reference evidence="1 2" key="1">
    <citation type="submission" date="2019-06" db="EMBL/GenBank/DDBJ databases">
        <title>Pseudomonas bimorpha sp. nov. isolated from bovine raw milk and skim milk concentrate.</title>
        <authorList>
            <person name="Hofmann K."/>
            <person name="Huptas C."/>
            <person name="Doll E."/>
            <person name="Scherer S."/>
            <person name="Wenning M."/>
        </authorList>
    </citation>
    <scope>NUCLEOTIDE SEQUENCE [LARGE SCALE GENOMIC DNA]</scope>
    <source>
        <strain evidence="1 2">DSM 13124</strain>
    </source>
</reference>
<dbReference type="Proteomes" id="UP000316123">
    <property type="component" value="Unassembled WGS sequence"/>
</dbReference>
<proteinExistence type="predicted"/>
<comment type="caution">
    <text evidence="1">The sequence shown here is derived from an EMBL/GenBank/DDBJ whole genome shotgun (WGS) entry which is preliminary data.</text>
</comment>
<dbReference type="RefSeq" id="WP_143045099.1">
    <property type="nucleotide sequence ID" value="NZ_FNSU01000001.1"/>
</dbReference>
<accession>A0A9X9FV25</accession>
<organism evidence="1 2">
    <name type="scientific">Pseudomonas marginalis</name>
    <name type="common">Pseudomonas panacis</name>
    <dbReference type="NCBI Taxonomy" id="298"/>
    <lineage>
        <taxon>Bacteria</taxon>
        <taxon>Pseudomonadati</taxon>
        <taxon>Pseudomonadota</taxon>
        <taxon>Gammaproteobacteria</taxon>
        <taxon>Pseudomonadales</taxon>
        <taxon>Pseudomonadaceae</taxon>
        <taxon>Pseudomonas</taxon>
    </lineage>
</organism>
<dbReference type="AlphaFoldDB" id="A0A9X9FV25"/>
<sequence>MSTIEWEIEKVRSAATACIRVAQDIISIYAEINRQIATYENSISTLKKNLSGISSTSQTHDSSSTSKRNAALLETNTLNIQSARLKTILTSACSLLMGELGQHLDNVRTGINSLIIKFDKPILTEEQISILTSITDEVDSACSKLGSVQFPDCKEMEKIFTTLNSIKLTNGQTSKY</sequence>
<dbReference type="EMBL" id="VFEQ01000028">
    <property type="protein sequence ID" value="TWR51751.1"/>
    <property type="molecule type" value="Genomic_DNA"/>
</dbReference>
<evidence type="ECO:0000313" key="2">
    <source>
        <dbReference type="Proteomes" id="UP000316123"/>
    </source>
</evidence>
<evidence type="ECO:0008006" key="3">
    <source>
        <dbReference type="Google" id="ProtNLM"/>
    </source>
</evidence>
<name>A0A9X9FV25_PSEMA</name>
<evidence type="ECO:0000313" key="1">
    <source>
        <dbReference type="EMBL" id="TWR51751.1"/>
    </source>
</evidence>
<protein>
    <recommendedName>
        <fullName evidence="3">Fungal N-terminal domain-containing protein</fullName>
    </recommendedName>
</protein>